<evidence type="ECO:0000313" key="2">
    <source>
        <dbReference type="EMBL" id="KKB58056.1"/>
    </source>
</evidence>
<evidence type="ECO:0000259" key="1">
    <source>
        <dbReference type="Pfam" id="PF21544"/>
    </source>
</evidence>
<dbReference type="Pfam" id="PF21544">
    <property type="entry name" value="PorZ_N_b_propeller"/>
    <property type="match status" value="1"/>
</dbReference>
<sequence>MRRIVYTLLLICITAPYIIAQKSVGEWNTYLAYYTTTKITEGNNHVYAVADGSLYSYNKEDNSITHYSRQTGLSDNDINHISFNPEVNTLLITYSNGNIDLLGENGVYNLSYLLDNSSVTNKTINSIYLYKEFAYLSTDFGIIVLNMNKKEVKDTYKLNRVIYSVAINNDHIYAASATGLIYASLDSNLLDYNEWKTYALSSSEFDTDSISQICFFQNNLCLLADQNQKNKSGIYYQQTDGTVKSLLKNDNLKDMVIQNNKLISYTSSELYIYSSLSNSNRDVINVGIINCVASLKDPNTFWIASGTNGIKGIQKKNNQYQIILENTNNDTQYPKRNYNYFMTTHENKLLVIGGGRWTDRWGRPGTFMEYEDGKWFNFDENDINKNFRYFWDYTGIAVDPKNPEHYYISSYGQGIAELKDKKATALYNTDTENCTLTPVKGLSIYDYIRIGGITFDKEGNLWATNCEVEDVLKVYKADGTWGTFHFNNFTGVHMADKITITSDNRKWVNVPYGNESGILIFDDNGTIDDTGDDEHRFVKTFSDINGTIDASGYFCITEDKNGQVWIGTNRGPIYCTNPKAKLEEIRCSRVIRPADEINDVPYNFLDGEQINAIAVDGGNRKWIATQSSGVFLVSEDGMETIENFTTANSPLPSNQINSLTINQLTGEVFIGTENGLVSYMGDATEGKEDYSNVYAYPNPVRPEHSDRVTIVGLMNDSNVKITDLRGNIIYQGKSAGGTFTWDCRSRKGGRVATGVYLVLSATPEAKESVVTKIMVVK</sequence>
<dbReference type="HOGENOM" id="CLU_018865_0_0_10"/>
<dbReference type="RefSeq" id="WP_028730004.1">
    <property type="nucleotide sequence ID" value="NZ_KE386765.1"/>
</dbReference>
<dbReference type="SUPFAM" id="SSF50978">
    <property type="entry name" value="WD40 repeat-like"/>
    <property type="match status" value="1"/>
</dbReference>
<dbReference type="Gene3D" id="2.130.10.10">
    <property type="entry name" value="YVTN repeat-like/Quinoprotein amine dehydrogenase"/>
    <property type="match status" value="3"/>
</dbReference>
<reference evidence="2 3" key="1">
    <citation type="submission" date="2013-04" db="EMBL/GenBank/DDBJ databases">
        <title>The Genome Sequence of Parabacteroides gordonii DSM 23371.</title>
        <authorList>
            <consortium name="The Broad Institute Genomics Platform"/>
            <person name="Earl A."/>
            <person name="Ward D."/>
            <person name="Feldgarden M."/>
            <person name="Gevers D."/>
            <person name="Martens E."/>
            <person name="Sakamoto M."/>
            <person name="Benno Y."/>
            <person name="Suzuki N."/>
            <person name="Matsunaga N."/>
            <person name="Koshihara K."/>
            <person name="Seki M."/>
            <person name="Komiya H."/>
            <person name="Walker B."/>
            <person name="Young S."/>
            <person name="Zeng Q."/>
            <person name="Gargeya S."/>
            <person name="Fitzgerald M."/>
            <person name="Haas B."/>
            <person name="Abouelleil A."/>
            <person name="Allen A.W."/>
            <person name="Alvarado L."/>
            <person name="Arachchi H.M."/>
            <person name="Berlin A.M."/>
            <person name="Chapman S.B."/>
            <person name="Gainer-Dewar J."/>
            <person name="Goldberg J."/>
            <person name="Griggs A."/>
            <person name="Gujja S."/>
            <person name="Hansen M."/>
            <person name="Howarth C."/>
            <person name="Imamovic A."/>
            <person name="Ireland A."/>
            <person name="Larimer J."/>
            <person name="McCowan C."/>
            <person name="Murphy C."/>
            <person name="Pearson M."/>
            <person name="Poon T.W."/>
            <person name="Priest M."/>
            <person name="Roberts A."/>
            <person name="Saif S."/>
            <person name="Shea T."/>
            <person name="Sisk P."/>
            <person name="Sykes S."/>
            <person name="Wortman J."/>
            <person name="Nusbaum C."/>
            <person name="Birren B."/>
        </authorList>
    </citation>
    <scope>NUCLEOTIDE SEQUENCE [LARGE SCALE GENOMIC DNA]</scope>
    <source>
        <strain evidence="2 3">MS-1</strain>
    </source>
</reference>
<dbReference type="Proteomes" id="UP000033035">
    <property type="component" value="Unassembled WGS sequence"/>
</dbReference>
<dbReference type="SUPFAM" id="SSF101898">
    <property type="entry name" value="NHL repeat"/>
    <property type="match status" value="1"/>
</dbReference>
<gene>
    <name evidence="2" type="ORF">HMPREF1536_01865</name>
</gene>
<feature type="domain" description="PorZ N-terminal beta-propeller" evidence="1">
    <location>
        <begin position="46"/>
        <end position="196"/>
    </location>
</feature>
<accession>A0A0F5JJT2</accession>
<dbReference type="Pfam" id="PF07494">
    <property type="entry name" value="Reg_prop"/>
    <property type="match status" value="1"/>
</dbReference>
<dbReference type="PATRIC" id="fig|1203610.3.peg.1915"/>
<name>A0A0F5JJT2_9BACT</name>
<dbReference type="AlphaFoldDB" id="A0A0F5JJT2"/>
<comment type="caution">
    <text evidence="2">The sequence shown here is derived from an EMBL/GenBank/DDBJ whole genome shotgun (WGS) entry which is preliminary data.</text>
</comment>
<keyword evidence="3" id="KW-1185">Reference proteome</keyword>
<dbReference type="InterPro" id="IPR048954">
    <property type="entry name" value="PorZ_N"/>
</dbReference>
<dbReference type="InterPro" id="IPR036322">
    <property type="entry name" value="WD40_repeat_dom_sf"/>
</dbReference>
<dbReference type="InterPro" id="IPR011110">
    <property type="entry name" value="Reg_prop"/>
</dbReference>
<dbReference type="STRING" id="1203610.HMPREF1536_01865"/>
<protein>
    <recommendedName>
        <fullName evidence="1">PorZ N-terminal beta-propeller domain-containing protein</fullName>
    </recommendedName>
</protein>
<dbReference type="InterPro" id="IPR015943">
    <property type="entry name" value="WD40/YVTN_repeat-like_dom_sf"/>
</dbReference>
<organism evidence="2 3">
    <name type="scientific">Parabacteroides gordonii MS-1 = DSM 23371</name>
    <dbReference type="NCBI Taxonomy" id="1203610"/>
    <lineage>
        <taxon>Bacteria</taxon>
        <taxon>Pseudomonadati</taxon>
        <taxon>Bacteroidota</taxon>
        <taxon>Bacteroidia</taxon>
        <taxon>Bacteroidales</taxon>
        <taxon>Tannerellaceae</taxon>
        <taxon>Parabacteroides</taxon>
    </lineage>
</organism>
<proteinExistence type="predicted"/>
<evidence type="ECO:0000313" key="3">
    <source>
        <dbReference type="Proteomes" id="UP000033035"/>
    </source>
</evidence>
<dbReference type="EMBL" id="AQHW01000011">
    <property type="protein sequence ID" value="KKB58056.1"/>
    <property type="molecule type" value="Genomic_DNA"/>
</dbReference>